<feature type="transmembrane region" description="Helical" evidence="14">
    <location>
        <begin position="1016"/>
        <end position="1033"/>
    </location>
</feature>
<accession>A0A8S1LPU8</accession>
<feature type="transmembrane region" description="Helical" evidence="14">
    <location>
        <begin position="352"/>
        <end position="370"/>
    </location>
</feature>
<keyword evidence="8 14" id="KW-1133">Transmembrane helix</keyword>
<evidence type="ECO:0000256" key="10">
    <source>
        <dbReference type="ARBA" id="ARBA00023136"/>
    </source>
</evidence>
<dbReference type="Proteomes" id="UP000688137">
    <property type="component" value="Unassembled WGS sequence"/>
</dbReference>
<feature type="region of interest" description="Disordered" evidence="13">
    <location>
        <begin position="1"/>
        <end position="38"/>
    </location>
</feature>
<feature type="transmembrane region" description="Helical" evidence="14">
    <location>
        <begin position="1462"/>
        <end position="1485"/>
    </location>
</feature>
<feature type="transmembrane region" description="Helical" evidence="14">
    <location>
        <begin position="1580"/>
        <end position="1600"/>
    </location>
</feature>
<feature type="transmembrane region" description="Helical" evidence="14">
    <location>
        <begin position="377"/>
        <end position="402"/>
    </location>
</feature>
<dbReference type="PANTHER" id="PTHR45628:SF7">
    <property type="entry name" value="VOLTAGE-DEPENDENT CALCIUM CHANNEL TYPE A SUBUNIT ALPHA-1"/>
    <property type="match status" value="1"/>
</dbReference>
<dbReference type="GO" id="GO:0005891">
    <property type="term" value="C:voltage-gated calcium channel complex"/>
    <property type="evidence" value="ECO:0007669"/>
    <property type="project" value="TreeGrafter"/>
</dbReference>
<feature type="domain" description="Ion transport" evidence="15">
    <location>
        <begin position="893"/>
        <end position="1116"/>
    </location>
</feature>
<reference evidence="16" key="1">
    <citation type="submission" date="2021-01" db="EMBL/GenBank/DDBJ databases">
        <authorList>
            <consortium name="Genoscope - CEA"/>
            <person name="William W."/>
        </authorList>
    </citation>
    <scope>NUCLEOTIDE SEQUENCE</scope>
</reference>
<feature type="transmembrane region" description="Helical" evidence="14">
    <location>
        <begin position="868"/>
        <end position="885"/>
    </location>
</feature>
<keyword evidence="9" id="KW-0406">Ion transport</keyword>
<feature type="transmembrane region" description="Helical" evidence="14">
    <location>
        <begin position="1088"/>
        <end position="1111"/>
    </location>
</feature>
<organism evidence="16 17">
    <name type="scientific">Paramecium primaurelia</name>
    <dbReference type="NCBI Taxonomy" id="5886"/>
    <lineage>
        <taxon>Eukaryota</taxon>
        <taxon>Sar</taxon>
        <taxon>Alveolata</taxon>
        <taxon>Ciliophora</taxon>
        <taxon>Intramacronucleata</taxon>
        <taxon>Oligohymenophorea</taxon>
        <taxon>Peniculida</taxon>
        <taxon>Parameciidae</taxon>
        <taxon>Paramecium</taxon>
    </lineage>
</organism>
<dbReference type="FunFam" id="1.10.287.70:FF:000162">
    <property type="entry name" value="Voltage-gated Ca2+ channel, alpha subunit"/>
    <property type="match status" value="1"/>
</dbReference>
<comment type="caution">
    <text evidence="16">The sequence shown here is derived from an EMBL/GenBank/DDBJ whole genome shotgun (WGS) entry which is preliminary data.</text>
</comment>
<keyword evidence="6" id="KW-0106">Calcium</keyword>
<feature type="domain" description="Ion transport" evidence="15">
    <location>
        <begin position="1234"/>
        <end position="1484"/>
    </location>
</feature>
<evidence type="ECO:0000256" key="6">
    <source>
        <dbReference type="ARBA" id="ARBA00022837"/>
    </source>
</evidence>
<feature type="transmembrane region" description="Helical" evidence="14">
    <location>
        <begin position="484"/>
        <end position="505"/>
    </location>
</feature>
<keyword evidence="10 14" id="KW-0472">Membrane</keyword>
<evidence type="ECO:0000256" key="8">
    <source>
        <dbReference type="ARBA" id="ARBA00022989"/>
    </source>
</evidence>
<feature type="transmembrane region" description="Helical" evidence="14">
    <location>
        <begin position="259"/>
        <end position="277"/>
    </location>
</feature>
<evidence type="ECO:0000259" key="15">
    <source>
        <dbReference type="Pfam" id="PF00520"/>
    </source>
</evidence>
<keyword evidence="11" id="KW-0325">Glycoprotein</keyword>
<sequence length="2068" mass="245917">MLPRETSPQEKSSAKQLELKRQKSSRFTISNQMMKRSPTRFLKEMKSLKKYVKQNTLKSLKKFQPFENNDQNSSDSSEYNNVDEKLNHSEKKISIPNLSFKETFFISMAQQEQLTNNSSGQNCSNITNKHMLKNLQKCFGDSSSICEINSQDQLLDKRQDNFHFQDQIEESEIQQIEKVEYYVEDLDPRILKKYQKHKELNPFEDPYYVVLTPLHGLNRLKHELKNYNDHLKFLKLRKFIVYSCLCIPMYFQKIVDSQLFKFINGICIICNLILFTLNNSNPPITNEKYNQFIFYCFTIEIFIRILAAGGIYPTIHFLYNKEDIFNLSCTIISFLHYFYPKQIPFDPTPLRIITILLYLGDGLLRLKYMLIALKKSLVFLAEALFILLISALFFSIIGVSLFQGLFNYRCQPIDGNPIDNWIQCYQNNCPEGMHCMISSETPKLPTSFNNIFLSFGQILRIITLDDWSWLMFFTMRIFHPWIWIYYLIIIFFCGFFSINLVIAVLKIHYSEATIECQEFEKLSKQKNDHSLQRQEMFLSKDVISYFDLSFLRYIGFYSVLKKHKHLLNITQPLNEQIEDNCRPEKPNQINRLLSSKQKKILYEAQMKLNQNSIWNKFKNFSLKNLLLPKFKELKKVQDQVNIKLYSDDPIEISILLKLIEYNFTQLNNSVNYHVDQKYNSIKDVFVQKKRIGHKEKIQMYYQHFQSLKKVKSNKRQQQFDNSINKYPIHKSTRRITIQKTLTQRDESLDMPSPQIIRRNNDIQSTIYMRTRIENQLPFEHINKGQRYILIQGYYINYKQIQEKINMKIPKLKQQFVSNHEVYQQIFQREREQKIIKTKNWSGNNVLQMNPVRFQKFEEIFNSLNNFNYLIWMPTIGGKLLIIRRYTLIILDNQITQLFFDLIILINFIFLSLYGIANPIFILKCENISTFFLLIEISLQMFTYPLQRFFSNKENMLQALIMIASFIEFSFSEYLNLTEQYLRLIRGTKCILFYRCLKYNQMAVLIGKIASITFTQYIYLTIFMFIIIIIYAMIGMDLYSNKFDQNDSYSQLHSFDDLIKAIMTIFNIMTNDWYRVYILGSEINIVASMIYSFSMVIILNYLTYGLVLAILLDGFGRYLDEKVEVNQSDKQIFENQITSARDEEVLQTELDSTRNLQVKSEYFSQVQIQEQEEKVQPKVKLELMESFIRSLKQLNKLIMQSNPKLFQDIQCESSLYLFEKTSKIRIICYNICSSQAFYWFTNFILILSIIVMIIRTYHDFEFEKSNYPQILLMILNVFMLMEDIICIIAKGLFMDKGSHINYTWQIIDLIYLIGFFIGSYNQNQLINICLFLGHFRPMKLMYRIKWLDKIRAALAQSLLDMLKILLTLISVWIMFGVFGIILYESQFGYCDDKLSYDINKQECEQSQRQWINFKFNFDNITIALPTLFVISTFDGWGEILQVAENSRHSRYGPSPYANYISTYAYFISFCFVGSMFFLSFFTGTLYSKLRFNQHKIEKQDATKFQREFKELSPIILKDTPVFSTPPTKTIRRFASFIVNNSLFQKFMFLILLIDLICQLQYHHDMDVEYMRKINIIQRFIILFYLLWITLLFISLGINRYFDNNWRRYYIFLIIISLCDLIADLQNDWVIHHFQSNVYTSYYQLLRLAFMTRQLRLLVIFQGLTNLSRLIRVMGFALPFLAKLISILIITMIIYALIGCQLFGKINKGAVIDDYINFTNFEYALLALYKCASGDDFKTIMTDTMHHNPYCIENSDYCGSVFNQLYFITFILFSNYVLLNLFILGLIEQFEEFFQVQNSMIQTYVEEIDKIKTAWCKYSAETNGQSMHYKFLCRFLLDIGQPLGGGKDDNLWDAAKLSSKLNLRCDAYGYIQYNQLLYQLFRRCYHDEIFKDGSQESIQNMKQFNKEMQIRLLYYRRNKSQQRSNICQHNLQFKSNFNILHDYLNVLIFFKTWQSYSKLLVQKIIRRQDNYTESDEITLDGNLQNNFQYWQQVQSDFINDGLFSSKRRTTDIKLSQDQFSGHQVTPQSTETQGEPQLPVYQTIMQQETDRIFGGFDENVVLDYKDFKFRN</sequence>
<feature type="transmembrane region" description="Helical" evidence="14">
    <location>
        <begin position="1361"/>
        <end position="1382"/>
    </location>
</feature>
<feature type="compositionally biased region" description="Polar residues" evidence="13">
    <location>
        <begin position="25"/>
        <end position="34"/>
    </location>
</feature>
<feature type="transmembrane region" description="Helical" evidence="14">
    <location>
        <begin position="1674"/>
        <end position="1696"/>
    </location>
</feature>
<evidence type="ECO:0000256" key="5">
    <source>
        <dbReference type="ARBA" id="ARBA00022692"/>
    </source>
</evidence>
<evidence type="ECO:0000313" key="16">
    <source>
        <dbReference type="EMBL" id="CAD8066556.1"/>
    </source>
</evidence>
<dbReference type="InterPro" id="IPR005821">
    <property type="entry name" value="Ion_trans_dom"/>
</dbReference>
<evidence type="ECO:0000256" key="11">
    <source>
        <dbReference type="ARBA" id="ARBA00023180"/>
    </source>
</evidence>
<dbReference type="PANTHER" id="PTHR45628">
    <property type="entry name" value="VOLTAGE-DEPENDENT CALCIUM CHANNEL TYPE A SUBUNIT ALPHA-1"/>
    <property type="match status" value="1"/>
</dbReference>
<name>A0A8S1LPU8_PARPR</name>
<feature type="transmembrane region" description="Helical" evidence="14">
    <location>
        <begin position="1763"/>
        <end position="1785"/>
    </location>
</feature>
<evidence type="ECO:0000256" key="3">
    <source>
        <dbReference type="ARBA" id="ARBA00022568"/>
    </source>
</evidence>
<comment type="subcellular location">
    <subcellularLocation>
        <location evidence="1">Membrane</location>
        <topology evidence="1">Multi-pass membrane protein</topology>
    </subcellularLocation>
</comment>
<dbReference type="GO" id="GO:0008331">
    <property type="term" value="F:high voltage-gated calcium channel activity"/>
    <property type="evidence" value="ECO:0007669"/>
    <property type="project" value="TreeGrafter"/>
</dbReference>
<dbReference type="FunFam" id="1.10.287.70:FF:000117">
    <property type="entry name" value="Voltage-gated Ca2+ channel, alpha subunit"/>
    <property type="match status" value="1"/>
</dbReference>
<keyword evidence="17" id="KW-1185">Reference proteome</keyword>
<dbReference type="Pfam" id="PF00520">
    <property type="entry name" value="Ion_trans"/>
    <property type="match status" value="4"/>
</dbReference>
<feature type="transmembrane region" description="Helical" evidence="14">
    <location>
        <begin position="1269"/>
        <end position="1292"/>
    </location>
</feature>
<evidence type="ECO:0000256" key="1">
    <source>
        <dbReference type="ARBA" id="ARBA00004141"/>
    </source>
</evidence>
<keyword evidence="7" id="KW-0851">Voltage-gated channel</keyword>
<keyword evidence="3" id="KW-0109">Calcium transport</keyword>
<feature type="region of interest" description="Disordered" evidence="13">
    <location>
        <begin position="62"/>
        <end position="84"/>
    </location>
</feature>
<feature type="transmembrane region" description="Helical" evidence="14">
    <location>
        <begin position="927"/>
        <end position="943"/>
    </location>
</feature>
<feature type="transmembrane region" description="Helical" evidence="14">
    <location>
        <begin position="1235"/>
        <end position="1257"/>
    </location>
</feature>
<evidence type="ECO:0000256" key="12">
    <source>
        <dbReference type="ARBA" id="ARBA00023303"/>
    </source>
</evidence>
<evidence type="ECO:0000256" key="14">
    <source>
        <dbReference type="SAM" id="Phobius"/>
    </source>
</evidence>
<keyword evidence="12" id="KW-0407">Ion channel</keyword>
<dbReference type="FunFam" id="1.20.120.350:FF:000087">
    <property type="entry name" value="Uncharacterized protein"/>
    <property type="match status" value="1"/>
</dbReference>
<evidence type="ECO:0000256" key="9">
    <source>
        <dbReference type="ARBA" id="ARBA00023065"/>
    </source>
</evidence>
<feature type="compositionally biased region" description="Low complexity" evidence="13">
    <location>
        <begin position="67"/>
        <end position="80"/>
    </location>
</feature>
<dbReference type="FunFam" id="1.20.120.350:FF:000082">
    <property type="entry name" value="Uncharacterized protein"/>
    <property type="match status" value="1"/>
</dbReference>
<feature type="transmembrane region" description="Helical" evidence="14">
    <location>
        <begin position="292"/>
        <end position="312"/>
    </location>
</feature>
<keyword evidence="2" id="KW-0813">Transport</keyword>
<feature type="domain" description="Ion transport" evidence="15">
    <location>
        <begin position="258"/>
        <end position="512"/>
    </location>
</feature>
<protein>
    <recommendedName>
        <fullName evidence="15">Ion transport domain-containing protein</fullName>
    </recommendedName>
</protein>
<gene>
    <name evidence="16" type="ORF">PPRIM_AZ9-3.1.T0390148</name>
</gene>
<feature type="transmembrane region" description="Helical" evidence="14">
    <location>
        <begin position="1541"/>
        <end position="1560"/>
    </location>
</feature>
<dbReference type="InterPro" id="IPR050599">
    <property type="entry name" value="VDCC_alpha-1_subunit"/>
</dbReference>
<keyword evidence="5 14" id="KW-0812">Transmembrane</keyword>
<evidence type="ECO:0000256" key="4">
    <source>
        <dbReference type="ARBA" id="ARBA00022673"/>
    </source>
</evidence>
<keyword evidence="4" id="KW-0107">Calcium channel</keyword>
<feature type="domain" description="Ion transport" evidence="15">
    <location>
        <begin position="1540"/>
        <end position="1791"/>
    </location>
</feature>
<dbReference type="EMBL" id="CAJJDM010000038">
    <property type="protein sequence ID" value="CAD8066556.1"/>
    <property type="molecule type" value="Genomic_DNA"/>
</dbReference>
<feature type="transmembrane region" description="Helical" evidence="14">
    <location>
        <begin position="897"/>
        <end position="921"/>
    </location>
</feature>
<dbReference type="GO" id="GO:0098703">
    <property type="term" value="P:calcium ion import across plasma membrane"/>
    <property type="evidence" value="ECO:0007669"/>
    <property type="project" value="TreeGrafter"/>
</dbReference>
<proteinExistence type="predicted"/>
<evidence type="ECO:0000256" key="7">
    <source>
        <dbReference type="ARBA" id="ARBA00022882"/>
    </source>
</evidence>
<feature type="transmembrane region" description="Helical" evidence="14">
    <location>
        <begin position="955"/>
        <end position="974"/>
    </location>
</feature>
<evidence type="ECO:0000256" key="13">
    <source>
        <dbReference type="SAM" id="MobiDB-lite"/>
    </source>
</evidence>
<dbReference type="OMA" id="DIICIIA"/>
<feature type="transmembrane region" description="Helical" evidence="14">
    <location>
        <begin position="1607"/>
        <end position="1623"/>
    </location>
</feature>
<evidence type="ECO:0000256" key="2">
    <source>
        <dbReference type="ARBA" id="ARBA00022448"/>
    </source>
</evidence>
<evidence type="ECO:0000313" key="17">
    <source>
        <dbReference type="Proteomes" id="UP000688137"/>
    </source>
</evidence>
<dbReference type="FunFam" id="1.10.287.70:FF:000166">
    <property type="entry name" value="Voltage-gated Ca2+ channel, alpha subunit"/>
    <property type="match status" value="1"/>
</dbReference>